<feature type="transmembrane region" description="Helical" evidence="14">
    <location>
        <begin position="51"/>
        <end position="75"/>
    </location>
</feature>
<feature type="domain" description="G-protein coupled receptors family 1 profile" evidence="15">
    <location>
        <begin position="67"/>
        <end position="331"/>
    </location>
</feature>
<evidence type="ECO:0000256" key="8">
    <source>
        <dbReference type="ARBA" id="ARBA00023040"/>
    </source>
</evidence>
<dbReference type="SMART" id="SM01381">
    <property type="entry name" value="7TM_GPCR_Srsx"/>
    <property type="match status" value="1"/>
</dbReference>
<keyword evidence="7 14" id="KW-0157">Chromophore</keyword>
<dbReference type="CDD" id="cd15079">
    <property type="entry name" value="7tmA_photoreceptors_insect"/>
    <property type="match status" value="1"/>
</dbReference>
<keyword evidence="6 14" id="KW-1133">Transmembrane helix</keyword>
<protein>
    <submittedName>
        <fullName evidence="16">Kumopsin1</fullName>
    </submittedName>
</protein>
<evidence type="ECO:0000256" key="1">
    <source>
        <dbReference type="ARBA" id="ARBA00004141"/>
    </source>
</evidence>
<feature type="transmembrane region" description="Helical" evidence="14">
    <location>
        <begin position="125"/>
        <end position="146"/>
    </location>
</feature>
<dbReference type="PROSITE" id="PS00237">
    <property type="entry name" value="G_PROTEIN_RECEP_F1_1"/>
    <property type="match status" value="1"/>
</dbReference>
<evidence type="ECO:0000256" key="11">
    <source>
        <dbReference type="ARBA" id="ARBA00023170"/>
    </source>
</evidence>
<dbReference type="PROSITE" id="PS50262">
    <property type="entry name" value="G_PROTEIN_RECEP_F1_2"/>
    <property type="match status" value="1"/>
</dbReference>
<keyword evidence="3 14" id="KW-0716">Sensory transduction</keyword>
<dbReference type="InterPro" id="IPR017452">
    <property type="entry name" value="GPCR_Rhodpsn_7TM"/>
</dbReference>
<dbReference type="GO" id="GO:0004930">
    <property type="term" value="F:G protein-coupled receptor activity"/>
    <property type="evidence" value="ECO:0007669"/>
    <property type="project" value="UniProtKB-KW"/>
</dbReference>
<feature type="transmembrane region" description="Helical" evidence="14">
    <location>
        <begin position="215"/>
        <end position="239"/>
    </location>
</feature>
<keyword evidence="12 14" id="KW-0807">Transducer</keyword>
<dbReference type="GO" id="GO:0016020">
    <property type="term" value="C:membrane"/>
    <property type="evidence" value="ECO:0007669"/>
    <property type="project" value="UniProtKB-SubCell"/>
</dbReference>
<dbReference type="FunFam" id="1.20.1070.10:FF:000044">
    <property type="entry name" value="Opsin, ultraviolet-sensitive"/>
    <property type="match status" value="1"/>
</dbReference>
<feature type="transmembrane region" description="Helical" evidence="14">
    <location>
        <begin position="87"/>
        <end position="105"/>
    </location>
</feature>
<dbReference type="PANTHER" id="PTHR24240">
    <property type="entry name" value="OPSIN"/>
    <property type="match status" value="1"/>
</dbReference>
<feature type="transmembrane region" description="Helical" evidence="14">
    <location>
        <begin position="166"/>
        <end position="188"/>
    </location>
</feature>
<dbReference type="PRINTS" id="PR00237">
    <property type="entry name" value="GPCRRHODOPSN"/>
</dbReference>
<evidence type="ECO:0000256" key="2">
    <source>
        <dbReference type="ARBA" id="ARBA00022543"/>
    </source>
</evidence>
<comment type="subcellular location">
    <subcellularLocation>
        <location evidence="1 14">Membrane</location>
        <topology evidence="1 14">Multi-pass membrane protein</topology>
    </subcellularLocation>
</comment>
<keyword evidence="4 14" id="KW-0812">Transmembrane</keyword>
<evidence type="ECO:0000256" key="10">
    <source>
        <dbReference type="ARBA" id="ARBA00023157"/>
    </source>
</evidence>
<dbReference type="InterPro" id="IPR001760">
    <property type="entry name" value="Opsin"/>
</dbReference>
<feature type="transmembrane region" description="Helical" evidence="14">
    <location>
        <begin position="278"/>
        <end position="302"/>
    </location>
</feature>
<evidence type="ECO:0000256" key="14">
    <source>
        <dbReference type="RuleBase" id="RU004951"/>
    </source>
</evidence>
<name>B1B1U8_PLEPA</name>
<dbReference type="PROSITE" id="PS00238">
    <property type="entry name" value="OPSIN"/>
    <property type="match status" value="1"/>
</dbReference>
<dbReference type="Pfam" id="PF00001">
    <property type="entry name" value="7tm_1"/>
    <property type="match status" value="1"/>
</dbReference>
<keyword evidence="2 14" id="KW-0600">Photoreceptor protein</keyword>
<evidence type="ECO:0000256" key="9">
    <source>
        <dbReference type="ARBA" id="ARBA00023136"/>
    </source>
</evidence>
<dbReference type="InterPro" id="IPR050125">
    <property type="entry name" value="GPCR_opsins"/>
</dbReference>
<dbReference type="EMBL" id="AB251849">
    <property type="protein sequence ID" value="BAG14333.1"/>
    <property type="molecule type" value="mRNA"/>
</dbReference>
<dbReference type="PRINTS" id="PR00578">
    <property type="entry name" value="OPSINLTRLEYE"/>
</dbReference>
<evidence type="ECO:0000256" key="7">
    <source>
        <dbReference type="ARBA" id="ARBA00022991"/>
    </source>
</evidence>
<keyword evidence="13" id="KW-0844">Vision</keyword>
<reference evidence="16" key="1">
    <citation type="journal article" date="2008" name="J. Mol. Evol.">
        <title>Molecular Evolution of Arthropod Color Vision Deduced from Multiple Opsin Genes of Jumping Spiders.</title>
        <authorList>
            <person name="Koyanagi M."/>
            <person name="Nagata T."/>
            <person name="Katoh K."/>
            <person name="Yamashita S."/>
            <person name="Tokunaga F."/>
        </authorList>
    </citation>
    <scope>NUCLEOTIDE SEQUENCE</scope>
</reference>
<feature type="transmembrane region" description="Helical" evidence="14">
    <location>
        <begin position="314"/>
        <end position="333"/>
    </location>
</feature>
<dbReference type="InterPro" id="IPR000276">
    <property type="entry name" value="GPCR_Rhodpsn"/>
</dbReference>
<dbReference type="SUPFAM" id="SSF81321">
    <property type="entry name" value="Family A G protein-coupled receptor-like"/>
    <property type="match status" value="1"/>
</dbReference>
<comment type="similarity">
    <text evidence="14">Belongs to the G-protein coupled receptor 1 family. Opsin subfamily.</text>
</comment>
<keyword evidence="8 14" id="KW-0297">G-protein coupled receptor</keyword>
<evidence type="ECO:0000256" key="12">
    <source>
        <dbReference type="ARBA" id="ARBA00023224"/>
    </source>
</evidence>
<organism evidence="16">
    <name type="scientific">Plexippus paykulli</name>
    <name type="common">Pantropical jumping spider</name>
    <dbReference type="NCBI Taxonomy" id="243411"/>
    <lineage>
        <taxon>Eukaryota</taxon>
        <taxon>Metazoa</taxon>
        <taxon>Ecdysozoa</taxon>
        <taxon>Arthropoda</taxon>
        <taxon>Chelicerata</taxon>
        <taxon>Arachnida</taxon>
        <taxon>Araneae</taxon>
        <taxon>Araneomorphae</taxon>
        <taxon>Entelegynae</taxon>
        <taxon>Dionycha</taxon>
        <taxon>Salticidae</taxon>
        <taxon>Salticinae</taxon>
        <taxon>Salticoida</taxon>
        <taxon>Plexippini</taxon>
        <taxon>Plexippus</taxon>
    </lineage>
</organism>
<dbReference type="GO" id="GO:0007602">
    <property type="term" value="P:phototransduction"/>
    <property type="evidence" value="ECO:0007669"/>
    <property type="project" value="UniProtKB-KW"/>
</dbReference>
<dbReference type="InterPro" id="IPR001391">
    <property type="entry name" value="Opsin_lateye"/>
</dbReference>
<keyword evidence="5 14" id="KW-0681">Retinal protein</keyword>
<gene>
    <name evidence="16" type="primary">PpRh1</name>
</gene>
<proteinExistence type="evidence at transcript level"/>
<evidence type="ECO:0000256" key="3">
    <source>
        <dbReference type="ARBA" id="ARBA00022606"/>
    </source>
</evidence>
<accession>B1B1U8</accession>
<dbReference type="GO" id="GO:0007601">
    <property type="term" value="P:visual perception"/>
    <property type="evidence" value="ECO:0007669"/>
    <property type="project" value="UniProtKB-KW"/>
</dbReference>
<keyword evidence="10" id="KW-1015">Disulfide bond</keyword>
<keyword evidence="9 14" id="KW-0472">Membrane</keyword>
<sequence>MLPQAAKMAARASSGVDGKNISIVDLLPEDMLYMIHEHWYKYPPMESTMHYLLGITIILIGIISVSGNSIVIYLMLSVKSLRTPANFLVTSLAVSDGGMLAFMAPTMPINCFAQTWVLGPFMCELYGMVGSLFGSASIWNMVMITLDRYNVIVRGMSGKPLTKVGALLRIIFVWVWSLGWTIAPMYGWSSYAPEGSMTGCTVDYLHTDISTMSYLIVYAIFVYFVPLFIIIYCYTYIVMQVAAHEKSLREQAKKMNIKSLRSNEDNKKASAEFRLAKVALMTICLWFMAWTPYLILSLLGIFSDREWLTPLTSIWGAVFAKAASAYNPIVYGISHPKYRAALHEKFPCLNCATESPKGDSASTVAESDKGGD</sequence>
<evidence type="ECO:0000313" key="16">
    <source>
        <dbReference type="EMBL" id="BAG14333.1"/>
    </source>
</evidence>
<evidence type="ECO:0000256" key="4">
    <source>
        <dbReference type="ARBA" id="ARBA00022692"/>
    </source>
</evidence>
<dbReference type="GO" id="GO:0009881">
    <property type="term" value="F:photoreceptor activity"/>
    <property type="evidence" value="ECO:0007669"/>
    <property type="project" value="UniProtKB-KW"/>
</dbReference>
<keyword evidence="11 14" id="KW-0675">Receptor</keyword>
<dbReference type="InterPro" id="IPR027430">
    <property type="entry name" value="Retinal_BS"/>
</dbReference>
<evidence type="ECO:0000256" key="6">
    <source>
        <dbReference type="ARBA" id="ARBA00022989"/>
    </source>
</evidence>
<evidence type="ECO:0000256" key="5">
    <source>
        <dbReference type="ARBA" id="ARBA00022925"/>
    </source>
</evidence>
<dbReference type="PRINTS" id="PR00238">
    <property type="entry name" value="OPSIN"/>
</dbReference>
<evidence type="ECO:0000259" key="15">
    <source>
        <dbReference type="PROSITE" id="PS50262"/>
    </source>
</evidence>
<dbReference type="Gene3D" id="1.20.1070.10">
    <property type="entry name" value="Rhodopsin 7-helix transmembrane proteins"/>
    <property type="match status" value="1"/>
</dbReference>
<evidence type="ECO:0000256" key="13">
    <source>
        <dbReference type="ARBA" id="ARBA00023305"/>
    </source>
</evidence>
<dbReference type="AlphaFoldDB" id="B1B1U8"/>